<dbReference type="InterPro" id="IPR050109">
    <property type="entry name" value="HTH-type_TetR-like_transc_reg"/>
</dbReference>
<keyword evidence="3" id="KW-0804">Transcription</keyword>
<dbReference type="Gene3D" id="1.10.10.60">
    <property type="entry name" value="Homeodomain-like"/>
    <property type="match status" value="1"/>
</dbReference>
<evidence type="ECO:0000313" key="7">
    <source>
        <dbReference type="Proteomes" id="UP000033725"/>
    </source>
</evidence>
<evidence type="ECO:0000259" key="5">
    <source>
        <dbReference type="PROSITE" id="PS50977"/>
    </source>
</evidence>
<dbReference type="Proteomes" id="UP000033725">
    <property type="component" value="Unassembled WGS sequence"/>
</dbReference>
<dbReference type="Gene3D" id="1.10.357.10">
    <property type="entry name" value="Tetracycline Repressor, domain 2"/>
    <property type="match status" value="1"/>
</dbReference>
<comment type="caution">
    <text evidence="6">The sequence shown here is derived from an EMBL/GenBank/DDBJ whole genome shotgun (WGS) entry which is preliminary data.</text>
</comment>
<evidence type="ECO:0000256" key="2">
    <source>
        <dbReference type="ARBA" id="ARBA00023125"/>
    </source>
</evidence>
<keyword evidence="2 4" id="KW-0238">DNA-binding</keyword>
<dbReference type="PROSITE" id="PS50977">
    <property type="entry name" value="HTH_TETR_2"/>
    <property type="match status" value="1"/>
</dbReference>
<sequence>MFQCTPEYGGWVPRPRSEKARQSVLDAMRRALAADGYDAVTIEGLAAEAEVSKQTIYRWWPSKAAILGEALLEGVVPGSDVVVPMTDDLGADLRAWFTAVSVGLARPEGVSLARALIEVTAADPELGLVLNERLAAPIREWVSERVARGRAAGDVRADVDAGAIADQFIAMASYSALIGQPLSAERVEETVVRLLRGIAA</sequence>
<dbReference type="PANTHER" id="PTHR30055:SF148">
    <property type="entry name" value="TETR-FAMILY TRANSCRIPTIONAL REGULATOR"/>
    <property type="match status" value="1"/>
</dbReference>
<evidence type="ECO:0000313" key="6">
    <source>
        <dbReference type="EMBL" id="KJL24423.1"/>
    </source>
</evidence>
<evidence type="ECO:0000256" key="1">
    <source>
        <dbReference type="ARBA" id="ARBA00023015"/>
    </source>
</evidence>
<dbReference type="InterPro" id="IPR011075">
    <property type="entry name" value="TetR_C"/>
</dbReference>
<accession>A0A0F0KU78</accession>
<dbReference type="InterPro" id="IPR001647">
    <property type="entry name" value="HTH_TetR"/>
</dbReference>
<feature type="domain" description="HTH tetR-type" evidence="5">
    <location>
        <begin position="18"/>
        <end position="78"/>
    </location>
</feature>
<evidence type="ECO:0000256" key="3">
    <source>
        <dbReference type="ARBA" id="ARBA00023163"/>
    </source>
</evidence>
<reference evidence="6 7" key="1">
    <citation type="submission" date="2015-02" db="EMBL/GenBank/DDBJ databases">
        <title>Draft genome sequences of ten Microbacterium spp. with emphasis on heavy metal contaminated environments.</title>
        <authorList>
            <person name="Corretto E."/>
        </authorList>
    </citation>
    <scope>NUCLEOTIDE SEQUENCE [LARGE SCALE GENOMIC DNA]</scope>
    <source>
        <strain evidence="6 7">BEL163</strain>
    </source>
</reference>
<dbReference type="GO" id="GO:0003700">
    <property type="term" value="F:DNA-binding transcription factor activity"/>
    <property type="evidence" value="ECO:0007669"/>
    <property type="project" value="TreeGrafter"/>
</dbReference>
<keyword evidence="1" id="KW-0805">Transcription regulation</keyword>
<dbReference type="Pfam" id="PF00440">
    <property type="entry name" value="TetR_N"/>
    <property type="match status" value="1"/>
</dbReference>
<name>A0A0F0KU78_9MICO</name>
<organism evidence="6 7">
    <name type="scientific">Microbacterium oxydans</name>
    <dbReference type="NCBI Taxonomy" id="82380"/>
    <lineage>
        <taxon>Bacteria</taxon>
        <taxon>Bacillati</taxon>
        <taxon>Actinomycetota</taxon>
        <taxon>Actinomycetes</taxon>
        <taxon>Micrococcales</taxon>
        <taxon>Microbacteriaceae</taxon>
        <taxon>Microbacterium</taxon>
    </lineage>
</organism>
<dbReference type="SUPFAM" id="SSF46689">
    <property type="entry name" value="Homeodomain-like"/>
    <property type="match status" value="1"/>
</dbReference>
<evidence type="ECO:0000256" key="4">
    <source>
        <dbReference type="PROSITE-ProRule" id="PRU00335"/>
    </source>
</evidence>
<dbReference type="InterPro" id="IPR009057">
    <property type="entry name" value="Homeodomain-like_sf"/>
</dbReference>
<dbReference type="SUPFAM" id="SSF48498">
    <property type="entry name" value="Tetracyclin repressor-like, C-terminal domain"/>
    <property type="match status" value="1"/>
</dbReference>
<dbReference type="Pfam" id="PF16859">
    <property type="entry name" value="TetR_C_11"/>
    <property type="match status" value="1"/>
</dbReference>
<dbReference type="PATRIC" id="fig|82380.10.peg.1025"/>
<dbReference type="GO" id="GO:0000976">
    <property type="term" value="F:transcription cis-regulatory region binding"/>
    <property type="evidence" value="ECO:0007669"/>
    <property type="project" value="TreeGrafter"/>
</dbReference>
<dbReference type="InterPro" id="IPR036271">
    <property type="entry name" value="Tet_transcr_reg_TetR-rel_C_sf"/>
</dbReference>
<dbReference type="AlphaFoldDB" id="A0A0F0KU78"/>
<gene>
    <name evidence="6" type="primary">slmA_1</name>
    <name evidence="6" type="ORF">RN51_01020</name>
</gene>
<dbReference type="PANTHER" id="PTHR30055">
    <property type="entry name" value="HTH-TYPE TRANSCRIPTIONAL REGULATOR RUTR"/>
    <property type="match status" value="1"/>
</dbReference>
<dbReference type="EMBL" id="JYIV01000020">
    <property type="protein sequence ID" value="KJL24423.1"/>
    <property type="molecule type" value="Genomic_DNA"/>
</dbReference>
<proteinExistence type="predicted"/>
<feature type="DNA-binding region" description="H-T-H motif" evidence="4">
    <location>
        <begin position="41"/>
        <end position="60"/>
    </location>
</feature>
<protein>
    <submittedName>
        <fullName evidence="6">Nucleoid occlusion factor SlmA</fullName>
    </submittedName>
</protein>